<dbReference type="EMBL" id="JBHTIL010000001">
    <property type="protein sequence ID" value="MFD0925608.1"/>
    <property type="molecule type" value="Genomic_DNA"/>
</dbReference>
<name>A0ABW3G678_9NOCA</name>
<organism evidence="1 2">
    <name type="scientific">Williamsia deligens</name>
    <dbReference type="NCBI Taxonomy" id="321325"/>
    <lineage>
        <taxon>Bacteria</taxon>
        <taxon>Bacillati</taxon>
        <taxon>Actinomycetota</taxon>
        <taxon>Actinomycetes</taxon>
        <taxon>Mycobacteriales</taxon>
        <taxon>Nocardiaceae</taxon>
        <taxon>Williamsia</taxon>
    </lineage>
</organism>
<evidence type="ECO:0008006" key="3">
    <source>
        <dbReference type="Google" id="ProtNLM"/>
    </source>
</evidence>
<accession>A0ABW3G678</accession>
<sequence>MPVPSEYAARRRALIRRHHPDVGGDADVLAAELAALDAEFDQRRSIVPARPAPTVYPRVRPTGRIRRLRRAAGREVTRLRGRLPRSVPGSRRYFEI</sequence>
<reference evidence="2" key="1">
    <citation type="journal article" date="2019" name="Int. J. Syst. Evol. Microbiol.">
        <title>The Global Catalogue of Microorganisms (GCM) 10K type strain sequencing project: providing services to taxonomists for standard genome sequencing and annotation.</title>
        <authorList>
            <consortium name="The Broad Institute Genomics Platform"/>
            <consortium name="The Broad Institute Genome Sequencing Center for Infectious Disease"/>
            <person name="Wu L."/>
            <person name="Ma J."/>
        </authorList>
    </citation>
    <scope>NUCLEOTIDE SEQUENCE [LARGE SCALE GENOMIC DNA]</scope>
    <source>
        <strain evidence="2">CCUG 50873</strain>
    </source>
</reference>
<comment type="caution">
    <text evidence="1">The sequence shown here is derived from an EMBL/GenBank/DDBJ whole genome shotgun (WGS) entry which is preliminary data.</text>
</comment>
<evidence type="ECO:0000313" key="1">
    <source>
        <dbReference type="EMBL" id="MFD0925608.1"/>
    </source>
</evidence>
<keyword evidence="2" id="KW-1185">Reference proteome</keyword>
<dbReference type="Proteomes" id="UP001597068">
    <property type="component" value="Unassembled WGS sequence"/>
</dbReference>
<protein>
    <recommendedName>
        <fullName evidence="3">J domain-containing protein</fullName>
    </recommendedName>
</protein>
<proteinExistence type="predicted"/>
<evidence type="ECO:0000313" key="2">
    <source>
        <dbReference type="Proteomes" id="UP001597068"/>
    </source>
</evidence>
<dbReference type="RefSeq" id="WP_253646455.1">
    <property type="nucleotide sequence ID" value="NZ_BAAAMO010000002.1"/>
</dbReference>
<gene>
    <name evidence="1" type="ORF">ACFQ04_07635</name>
</gene>